<dbReference type="EMBL" id="CDMC01000014">
    <property type="protein sequence ID" value="CEL09583.1"/>
    <property type="molecule type" value="Genomic_DNA"/>
</dbReference>
<feature type="region of interest" description="Disordered" evidence="1">
    <location>
        <begin position="120"/>
        <end position="152"/>
    </location>
</feature>
<name>A0A0U5GIC7_ASPCI</name>
<dbReference type="OrthoDB" id="1045822at2759"/>
<keyword evidence="2" id="KW-0472">Membrane</keyword>
<organism evidence="3 4">
    <name type="scientific">Aspergillus calidoustus</name>
    <dbReference type="NCBI Taxonomy" id="454130"/>
    <lineage>
        <taxon>Eukaryota</taxon>
        <taxon>Fungi</taxon>
        <taxon>Dikarya</taxon>
        <taxon>Ascomycota</taxon>
        <taxon>Pezizomycotina</taxon>
        <taxon>Eurotiomycetes</taxon>
        <taxon>Eurotiomycetidae</taxon>
        <taxon>Eurotiales</taxon>
        <taxon>Aspergillaceae</taxon>
        <taxon>Aspergillus</taxon>
        <taxon>Aspergillus subgen. Nidulantes</taxon>
    </lineage>
</organism>
<keyword evidence="2" id="KW-0812">Transmembrane</keyword>
<keyword evidence="4" id="KW-1185">Reference proteome</keyword>
<feature type="transmembrane region" description="Helical" evidence="2">
    <location>
        <begin position="47"/>
        <end position="67"/>
    </location>
</feature>
<accession>A0A0U5GIC7</accession>
<protein>
    <submittedName>
        <fullName evidence="3">Putative DUF614 domain protein (AFU_orthologue AFUA_1G14190)</fullName>
    </submittedName>
</protein>
<evidence type="ECO:0000256" key="2">
    <source>
        <dbReference type="SAM" id="Phobius"/>
    </source>
</evidence>
<dbReference type="NCBIfam" id="TIGR01571">
    <property type="entry name" value="A_thal_Cys_rich"/>
    <property type="match status" value="1"/>
</dbReference>
<keyword evidence="2" id="KW-1133">Transmembrane helix</keyword>
<dbReference type="PANTHER" id="PTHR15907">
    <property type="entry name" value="DUF614 FAMILY PROTEIN-RELATED"/>
    <property type="match status" value="1"/>
</dbReference>
<evidence type="ECO:0000256" key="1">
    <source>
        <dbReference type="SAM" id="MobiDB-lite"/>
    </source>
</evidence>
<sequence length="152" mass="16766">MSNEWNNSLWDCFSPVKQCLLGWCCPCALYGRAAERLEDPALKEGSYVNGDCCLFVLANCCGLWWVLMMMKRRDLREKFGIKGSVGEDCILSCCCSCCVLVQQEKELDAQANRLQTGGYQAPPNMSYPANGGQPDGAYPNGAYPPSQGYPPK</sequence>
<evidence type="ECO:0000313" key="4">
    <source>
        <dbReference type="Proteomes" id="UP000054771"/>
    </source>
</evidence>
<dbReference type="AlphaFoldDB" id="A0A0U5GIC7"/>
<proteinExistence type="predicted"/>
<dbReference type="Proteomes" id="UP000054771">
    <property type="component" value="Unassembled WGS sequence"/>
</dbReference>
<evidence type="ECO:0000313" key="3">
    <source>
        <dbReference type="EMBL" id="CEL09583.1"/>
    </source>
</evidence>
<dbReference type="InterPro" id="IPR006461">
    <property type="entry name" value="PLAC_motif_containing"/>
</dbReference>
<dbReference type="Pfam" id="PF04749">
    <property type="entry name" value="PLAC8"/>
    <property type="match status" value="1"/>
</dbReference>
<reference evidence="4" key="1">
    <citation type="journal article" date="2016" name="Genome Announc.">
        <title>Draft genome sequences of fungus Aspergillus calidoustus.</title>
        <authorList>
            <person name="Horn F."/>
            <person name="Linde J."/>
            <person name="Mattern D.J."/>
            <person name="Walther G."/>
            <person name="Guthke R."/>
            <person name="Scherlach K."/>
            <person name="Martin K."/>
            <person name="Brakhage A.A."/>
            <person name="Petzke L."/>
            <person name="Valiante V."/>
        </authorList>
    </citation>
    <scope>NUCLEOTIDE SEQUENCE [LARGE SCALE GENOMIC DNA]</scope>
    <source>
        <strain evidence="4">SF006504</strain>
    </source>
</reference>
<dbReference type="OMA" id="DCFNPID"/>
<gene>
    <name evidence="3" type="ORF">ASPCAL12718</name>
</gene>